<feature type="compositionally biased region" description="Acidic residues" evidence="1">
    <location>
        <begin position="270"/>
        <end position="284"/>
    </location>
</feature>
<evidence type="ECO:0000313" key="3">
    <source>
        <dbReference type="Proteomes" id="UP000479710"/>
    </source>
</evidence>
<feature type="region of interest" description="Disordered" evidence="1">
    <location>
        <begin position="259"/>
        <end position="309"/>
    </location>
</feature>
<comment type="caution">
    <text evidence="2">The sequence shown here is derived from an EMBL/GenBank/DDBJ whole genome shotgun (WGS) entry which is preliminary data.</text>
</comment>
<keyword evidence="3" id="KW-1185">Reference proteome</keyword>
<gene>
    <name evidence="2" type="ORF">E2562_010308</name>
</gene>
<proteinExistence type="predicted"/>
<organism evidence="2 3">
    <name type="scientific">Oryza meyeriana var. granulata</name>
    <dbReference type="NCBI Taxonomy" id="110450"/>
    <lineage>
        <taxon>Eukaryota</taxon>
        <taxon>Viridiplantae</taxon>
        <taxon>Streptophyta</taxon>
        <taxon>Embryophyta</taxon>
        <taxon>Tracheophyta</taxon>
        <taxon>Spermatophyta</taxon>
        <taxon>Magnoliopsida</taxon>
        <taxon>Liliopsida</taxon>
        <taxon>Poales</taxon>
        <taxon>Poaceae</taxon>
        <taxon>BOP clade</taxon>
        <taxon>Oryzoideae</taxon>
        <taxon>Oryzeae</taxon>
        <taxon>Oryzinae</taxon>
        <taxon>Oryza</taxon>
        <taxon>Oryza meyeriana</taxon>
    </lineage>
</organism>
<evidence type="ECO:0000256" key="1">
    <source>
        <dbReference type="SAM" id="MobiDB-lite"/>
    </source>
</evidence>
<accession>A0A6G1F619</accession>
<dbReference type="AlphaFoldDB" id="A0A6G1F619"/>
<dbReference type="EMBL" id="SPHZ02000001">
    <property type="protein sequence ID" value="KAF0932368.1"/>
    <property type="molecule type" value="Genomic_DNA"/>
</dbReference>
<feature type="non-terminal residue" evidence="2">
    <location>
        <position position="309"/>
    </location>
</feature>
<sequence length="309" mass="34977">MQLQMVVSSCVAKRFFLLLSSLFSDLFIISLGGSHSVFGYNPLQWTTMLGTLHQHRRQDQALLPILHPSVLRERKTCSVSMAVLNKKNEQIQLLQLSKHVFHVCAAPHEDVTNLSAAELRRKRARERYASLSIEQKEARRIKVREYKQRRRRNHGLNRSATTDVTGNEPIQSIITPRCITINETAIGTHSTSQQDVLSGYHMRYACTHVTTSKLSTPANSSFSAPLVDITNLSANDLRRCQRETYDSLTVEQRKKFPLFESATTTGSANNEDDDDEMEKVEDENNPAPTSSTPDPFDYVYSNIPQSTHV</sequence>
<dbReference type="Proteomes" id="UP000479710">
    <property type="component" value="Unassembled WGS sequence"/>
</dbReference>
<reference evidence="2 3" key="1">
    <citation type="submission" date="2019-11" db="EMBL/GenBank/DDBJ databases">
        <title>Whole genome sequence of Oryza granulata.</title>
        <authorList>
            <person name="Li W."/>
        </authorList>
    </citation>
    <scope>NUCLEOTIDE SEQUENCE [LARGE SCALE GENOMIC DNA]</scope>
    <source>
        <strain evidence="3">cv. Menghai</strain>
        <tissue evidence="2">Leaf</tissue>
    </source>
</reference>
<name>A0A6G1F619_9ORYZ</name>
<protein>
    <submittedName>
        <fullName evidence="2">Uncharacterized protein</fullName>
    </submittedName>
</protein>
<evidence type="ECO:0000313" key="2">
    <source>
        <dbReference type="EMBL" id="KAF0932368.1"/>
    </source>
</evidence>